<comment type="caution">
    <text evidence="2">The sequence shown here is derived from an EMBL/GenBank/DDBJ whole genome shotgun (WGS) entry which is preliminary data.</text>
</comment>
<evidence type="ECO:0000313" key="3">
    <source>
        <dbReference type="Proteomes" id="UP001381174"/>
    </source>
</evidence>
<evidence type="ECO:0000313" key="2">
    <source>
        <dbReference type="EMBL" id="MEI7036260.1"/>
    </source>
</evidence>
<keyword evidence="3" id="KW-1185">Reference proteome</keyword>
<dbReference type="Proteomes" id="UP001381174">
    <property type="component" value="Unassembled WGS sequence"/>
</dbReference>
<proteinExistence type="predicted"/>
<sequence length="201" mass="22571">MDKDALTAMDNALGALEASMTGLIALTPEQRHQLTKMGDKSEAFCRQAGHVFGENPGVLPRNFDLEGYQRDLAALNALRPRLMRLATLHQRALDTEMAIGSDLMTNALEGYAMLKVAGKVRAWTRHARRCRPGLPARAGLRKRPSRRQHELPRGPDPRALLPKETRTSRAIGKQPRRFHRTALPWVAPQRPLLVRSARHSR</sequence>
<name>A0ABU8JAD6_9GAMM</name>
<reference evidence="2 3" key="1">
    <citation type="journal article" date="2014" name="Int. J. Syst. Evol. Microbiol.">
        <title>Fulvimonas yonginensis sp. nov., isolated from greenhouse soil, and emended description of the genus Fulvimonas.</title>
        <authorList>
            <person name="Ahn J.H."/>
            <person name="Kim S.J."/>
            <person name="Weon H.Y."/>
            <person name="Hong S.B."/>
            <person name="Seok S.J."/>
            <person name="Kwon S.W."/>
        </authorList>
    </citation>
    <scope>NUCLEOTIDE SEQUENCE [LARGE SCALE GENOMIC DNA]</scope>
    <source>
        <strain evidence="2 3">KACC 16952</strain>
    </source>
</reference>
<gene>
    <name evidence="2" type="ORF">WAT24_05755</name>
</gene>
<feature type="region of interest" description="Disordered" evidence="1">
    <location>
        <begin position="133"/>
        <end position="183"/>
    </location>
</feature>
<accession>A0ABU8JAD6</accession>
<organism evidence="2 3">
    <name type="scientific">Fulvimonas yonginensis</name>
    <dbReference type="NCBI Taxonomy" id="1495200"/>
    <lineage>
        <taxon>Bacteria</taxon>
        <taxon>Pseudomonadati</taxon>
        <taxon>Pseudomonadota</taxon>
        <taxon>Gammaproteobacteria</taxon>
        <taxon>Lysobacterales</taxon>
        <taxon>Rhodanobacteraceae</taxon>
        <taxon>Fulvimonas</taxon>
    </lineage>
</organism>
<dbReference type="EMBL" id="JBBBNY010000003">
    <property type="protein sequence ID" value="MEI7036260.1"/>
    <property type="molecule type" value="Genomic_DNA"/>
</dbReference>
<evidence type="ECO:0000256" key="1">
    <source>
        <dbReference type="SAM" id="MobiDB-lite"/>
    </source>
</evidence>
<feature type="compositionally biased region" description="Basic and acidic residues" evidence="1">
    <location>
        <begin position="147"/>
        <end position="167"/>
    </location>
</feature>
<protein>
    <submittedName>
        <fullName evidence="2">Uncharacterized protein</fullName>
    </submittedName>
</protein>